<feature type="domain" description="Glycosyltransferase subfamily 4-like N-terminal" evidence="1">
    <location>
        <begin position="15"/>
        <end position="165"/>
    </location>
</feature>
<sequence length="336" mass="36777">MRILVATDASPPQVNGVVHTLSCTLAELRRIGHQASMVTSEGLRTVGCPTYPQIRLALRPGRAVADAIERFAPDALHLATEGPIGLAARRHALRTGRPFSTAFHTRFPEYVQARTGLPQSLCYRYLRWFHDPAEHVMVATPAMLEELRREGFSNAALWGRGVDLELFSQGASALFDRLPRPVFLSVGRVAVEKNLEAFLSLDLPGSKVVIGDGPELPRLRARHPQAHFLGAVEHSRLPPYYRAADVFVFPSRTDTFGLVMLEAMACGLPVAAYPVPGPKDVVDHPRSGVLDVDLRAACLAALHLPCSEARAWAARFGWEAATRQFCASLAVRRTPA</sequence>
<dbReference type="GO" id="GO:0016757">
    <property type="term" value="F:glycosyltransferase activity"/>
    <property type="evidence" value="ECO:0007669"/>
    <property type="project" value="UniProtKB-ARBA"/>
</dbReference>
<name>A0A7W8HDV7_9BURK</name>
<evidence type="ECO:0000259" key="1">
    <source>
        <dbReference type="Pfam" id="PF13439"/>
    </source>
</evidence>
<organism evidence="2 3">
    <name type="scientific">Quisquiliibacterium transsilvanicum</name>
    <dbReference type="NCBI Taxonomy" id="1549638"/>
    <lineage>
        <taxon>Bacteria</taxon>
        <taxon>Pseudomonadati</taxon>
        <taxon>Pseudomonadota</taxon>
        <taxon>Betaproteobacteria</taxon>
        <taxon>Burkholderiales</taxon>
        <taxon>Burkholderiaceae</taxon>
        <taxon>Quisquiliibacterium</taxon>
    </lineage>
</organism>
<proteinExistence type="predicted"/>
<dbReference type="Pfam" id="PF13692">
    <property type="entry name" value="Glyco_trans_1_4"/>
    <property type="match status" value="1"/>
</dbReference>
<evidence type="ECO:0000313" key="3">
    <source>
        <dbReference type="Proteomes" id="UP000532440"/>
    </source>
</evidence>
<protein>
    <recommendedName>
        <fullName evidence="1">Glycosyltransferase subfamily 4-like N-terminal domain-containing protein</fullName>
    </recommendedName>
</protein>
<dbReference type="EMBL" id="JACHGB010000001">
    <property type="protein sequence ID" value="MBB5270249.1"/>
    <property type="molecule type" value="Genomic_DNA"/>
</dbReference>
<keyword evidence="3" id="KW-1185">Reference proteome</keyword>
<reference evidence="2 3" key="1">
    <citation type="submission" date="2020-08" db="EMBL/GenBank/DDBJ databases">
        <title>Genomic Encyclopedia of Type Strains, Phase IV (KMG-IV): sequencing the most valuable type-strain genomes for metagenomic binning, comparative biology and taxonomic classification.</title>
        <authorList>
            <person name="Goeker M."/>
        </authorList>
    </citation>
    <scope>NUCLEOTIDE SEQUENCE [LARGE SCALE GENOMIC DNA]</scope>
    <source>
        <strain evidence="2 3">DSM 29781</strain>
    </source>
</reference>
<dbReference type="Pfam" id="PF13439">
    <property type="entry name" value="Glyco_transf_4"/>
    <property type="match status" value="1"/>
</dbReference>
<dbReference type="PANTHER" id="PTHR45947:SF3">
    <property type="entry name" value="SULFOQUINOVOSYL TRANSFERASE SQD2"/>
    <property type="match status" value="1"/>
</dbReference>
<dbReference type="InterPro" id="IPR028098">
    <property type="entry name" value="Glyco_trans_4-like_N"/>
</dbReference>
<comment type="caution">
    <text evidence="2">The sequence shown here is derived from an EMBL/GenBank/DDBJ whole genome shotgun (WGS) entry which is preliminary data.</text>
</comment>
<accession>A0A7W8HDV7</accession>
<dbReference type="Gene3D" id="3.40.50.2000">
    <property type="entry name" value="Glycogen Phosphorylase B"/>
    <property type="match status" value="2"/>
</dbReference>
<dbReference type="Proteomes" id="UP000532440">
    <property type="component" value="Unassembled WGS sequence"/>
</dbReference>
<dbReference type="SUPFAM" id="SSF53756">
    <property type="entry name" value="UDP-Glycosyltransferase/glycogen phosphorylase"/>
    <property type="match status" value="1"/>
</dbReference>
<dbReference type="CDD" id="cd03814">
    <property type="entry name" value="GT4-like"/>
    <property type="match status" value="1"/>
</dbReference>
<gene>
    <name evidence="2" type="ORF">HNQ70_000233</name>
</gene>
<dbReference type="RefSeq" id="WP_183963482.1">
    <property type="nucleotide sequence ID" value="NZ_BAABEW010000015.1"/>
</dbReference>
<dbReference type="InterPro" id="IPR050194">
    <property type="entry name" value="Glycosyltransferase_grp1"/>
</dbReference>
<evidence type="ECO:0000313" key="2">
    <source>
        <dbReference type="EMBL" id="MBB5270249.1"/>
    </source>
</evidence>
<dbReference type="PANTHER" id="PTHR45947">
    <property type="entry name" value="SULFOQUINOVOSYL TRANSFERASE SQD2"/>
    <property type="match status" value="1"/>
</dbReference>
<dbReference type="AlphaFoldDB" id="A0A7W8HDV7"/>